<dbReference type="OrthoDB" id="9808398at2"/>
<reference evidence="8" key="2">
    <citation type="submission" date="2018-04" db="EMBL/GenBank/DDBJ databases">
        <authorList>
            <person name="Illikoud N."/>
        </authorList>
    </citation>
    <scope>NUCLEOTIDE SEQUENCE [LARGE SCALE GENOMIC DNA]</scope>
</reference>
<keyword evidence="7" id="KW-1185">Reference proteome</keyword>
<evidence type="ECO:0000313" key="5">
    <source>
        <dbReference type="EMBL" id="ATF26753.1"/>
    </source>
</evidence>
<comment type="subunit">
    <text evidence="3">Monomer.</text>
</comment>
<evidence type="ECO:0000256" key="2">
    <source>
        <dbReference type="ARBA" id="ARBA00023239"/>
    </source>
</evidence>
<dbReference type="EMBL" id="CP023483">
    <property type="protein sequence ID" value="ATF26753.1"/>
    <property type="molecule type" value="Genomic_DNA"/>
</dbReference>
<comment type="similarity">
    <text evidence="3">Belongs to the AB hydrolase superfamily. MenH family.</text>
</comment>
<dbReference type="Gene3D" id="3.40.50.1820">
    <property type="entry name" value="alpha/beta hydrolase"/>
    <property type="match status" value="1"/>
</dbReference>
<dbReference type="Proteomes" id="UP000243591">
    <property type="component" value="Chromosome"/>
</dbReference>
<comment type="pathway">
    <text evidence="3">Quinol/quinone metabolism; menaquinone biosynthesis.</text>
</comment>
<dbReference type="AlphaFoldDB" id="A0A291BZY6"/>
<proteinExistence type="inferred from homology"/>
<comment type="function">
    <text evidence="3">Catalyzes a proton abstraction reaction that results in 2,5-elimination of pyruvate from 2-succinyl-5-enolpyruvyl-6-hydroxy-3-cyclohexene-1-carboxylate (SEPHCHC) and the formation of 2-succinyl-6-hydroxy-2,4-cyclohexadiene-1-carboxylate (SHCHC).</text>
</comment>
<accession>A0A291BZY6</accession>
<dbReference type="InterPro" id="IPR029058">
    <property type="entry name" value="AB_hydrolase_fold"/>
</dbReference>
<evidence type="ECO:0000259" key="4">
    <source>
        <dbReference type="Pfam" id="PF00561"/>
    </source>
</evidence>
<dbReference type="HAMAP" id="MF_01660">
    <property type="entry name" value="MenH"/>
    <property type="match status" value="1"/>
</dbReference>
<dbReference type="Pfam" id="PF00561">
    <property type="entry name" value="Abhydrolase_1"/>
    <property type="match status" value="1"/>
</dbReference>
<protein>
    <recommendedName>
        <fullName evidence="3">Putative 2-succinyl-6-hydroxy-2,4-cyclohexadiene-1-carboxylate synthase</fullName>
        <shortName evidence="3">SHCHC synthase</shortName>
        <ecNumber evidence="3">4.2.99.20</ecNumber>
    </recommendedName>
</protein>
<organism evidence="5 7">
    <name type="scientific">Brochothrix thermosphacta</name>
    <name type="common">Microbacterium thermosphactum</name>
    <dbReference type="NCBI Taxonomy" id="2756"/>
    <lineage>
        <taxon>Bacteria</taxon>
        <taxon>Bacillati</taxon>
        <taxon>Bacillota</taxon>
        <taxon>Bacilli</taxon>
        <taxon>Bacillales</taxon>
        <taxon>Listeriaceae</taxon>
        <taxon>Brochothrix</taxon>
    </lineage>
</organism>
<dbReference type="PANTHER" id="PTHR42916:SF1">
    <property type="entry name" value="PROTEIN PHYLLO, CHLOROPLASTIC"/>
    <property type="match status" value="1"/>
</dbReference>
<dbReference type="KEGG" id="bths:CNY62_10555"/>
<comment type="catalytic activity">
    <reaction evidence="3">
        <text>5-enolpyruvoyl-6-hydroxy-2-succinyl-cyclohex-3-ene-1-carboxylate = (1R,6R)-6-hydroxy-2-succinyl-cyclohexa-2,4-diene-1-carboxylate + pyruvate</text>
        <dbReference type="Rhea" id="RHEA:25597"/>
        <dbReference type="ChEBI" id="CHEBI:15361"/>
        <dbReference type="ChEBI" id="CHEBI:58689"/>
        <dbReference type="ChEBI" id="CHEBI:58818"/>
        <dbReference type="EC" id="4.2.99.20"/>
    </reaction>
</comment>
<feature type="domain" description="AB hydrolase-1" evidence="4">
    <location>
        <begin position="24"/>
        <end position="142"/>
    </location>
</feature>
<dbReference type="UniPathway" id="UPA00079"/>
<comment type="pathway">
    <text evidence="3">Quinol/quinone metabolism; 1,4-dihydroxy-2-naphthoate biosynthesis; 1,4-dihydroxy-2-naphthoate from chorismate: step 3/7.</text>
</comment>
<dbReference type="SUPFAM" id="SSF53474">
    <property type="entry name" value="alpha/beta-Hydrolases"/>
    <property type="match status" value="1"/>
</dbReference>
<dbReference type="GO" id="GO:0009234">
    <property type="term" value="P:menaquinone biosynthetic process"/>
    <property type="evidence" value="ECO:0007669"/>
    <property type="project" value="UniProtKB-UniRule"/>
</dbReference>
<dbReference type="GO" id="GO:0070205">
    <property type="term" value="F:2-succinyl-6-hydroxy-2,4-cyclohexadiene-1-carboxylate synthase activity"/>
    <property type="evidence" value="ECO:0007669"/>
    <property type="project" value="UniProtKB-UniRule"/>
</dbReference>
<evidence type="ECO:0000256" key="3">
    <source>
        <dbReference type="HAMAP-Rule" id="MF_01660"/>
    </source>
</evidence>
<dbReference type="InterPro" id="IPR022485">
    <property type="entry name" value="SHCHC_synthase_MenH"/>
</dbReference>
<dbReference type="Proteomes" id="UP000270190">
    <property type="component" value="Unassembled WGS sequence"/>
</dbReference>
<dbReference type="NCBIfam" id="TIGR03695">
    <property type="entry name" value="menH_SHCHC"/>
    <property type="match status" value="1"/>
</dbReference>
<evidence type="ECO:0000256" key="1">
    <source>
        <dbReference type="ARBA" id="ARBA00022428"/>
    </source>
</evidence>
<dbReference type="UniPathway" id="UPA01057">
    <property type="reaction ID" value="UER00900"/>
</dbReference>
<dbReference type="STRING" id="2756.BFR44_05480"/>
<sequence>MKAYNVKIRSRSYHLLIEGSDELPTILWLHGFTGSSQTFLKTATSIDGFRHVLLDLAGHGQTIATECNYAEQLTDIIAIMTQLGSEHFNVVGYSMGGRVALGLACEYPEKVTRLVIESSSPGLATAEERAERRHSDQKLAQRLETNGLEAFIDFWEGIPLFESQRILSTAVKEHLRKQRENNTVVGLQESLYGMGTGSQPSYWDKLSDINCPVTCIVGLLDNKYVSIANAMRLKQPSFEIEGVPDAGHAVHIEKSGYFNNYLKKVFKN</sequence>
<evidence type="ECO:0000313" key="7">
    <source>
        <dbReference type="Proteomes" id="UP000243591"/>
    </source>
</evidence>
<dbReference type="RefSeq" id="WP_081312086.1">
    <property type="nucleotide sequence ID" value="NZ_CBCPHX010000001.1"/>
</dbReference>
<dbReference type="InterPro" id="IPR000073">
    <property type="entry name" value="AB_hydrolase_1"/>
</dbReference>
<keyword evidence="2 3" id="KW-0456">Lyase</keyword>
<dbReference type="EMBL" id="OUNC01000017">
    <property type="protein sequence ID" value="SPP28591.1"/>
    <property type="molecule type" value="Genomic_DNA"/>
</dbReference>
<evidence type="ECO:0000313" key="8">
    <source>
        <dbReference type="Proteomes" id="UP000270190"/>
    </source>
</evidence>
<dbReference type="PANTHER" id="PTHR42916">
    <property type="entry name" value="2-SUCCINYL-5-ENOLPYRUVYL-6-HYDROXY-3-CYCLOHEXENE-1-CARBOXYLATE SYNTHASE"/>
    <property type="match status" value="1"/>
</dbReference>
<dbReference type="EC" id="4.2.99.20" evidence="3"/>
<name>A0A291BZY6_BROTH</name>
<reference evidence="6" key="3">
    <citation type="submission" date="2018-04" db="EMBL/GenBank/DDBJ databases">
        <authorList>
            <person name="Go L.Y."/>
            <person name="Mitchell J.A."/>
        </authorList>
    </citation>
    <scope>NUCLEOTIDE SEQUENCE</scope>
    <source>
        <strain evidence="6">BSAS1 3</strain>
    </source>
</reference>
<keyword evidence="1 3" id="KW-0474">Menaquinone biosynthesis</keyword>
<evidence type="ECO:0000313" key="6">
    <source>
        <dbReference type="EMBL" id="SPP28591.1"/>
    </source>
</evidence>
<gene>
    <name evidence="3 5" type="primary">menH</name>
    <name evidence="6" type="ORF">BTBSAS_240017</name>
    <name evidence="5" type="ORF">CNY62_10555</name>
</gene>
<reference evidence="5 7" key="1">
    <citation type="submission" date="2017-09" db="EMBL/GenBank/DDBJ databases">
        <title>Complete Genome Sequences of Two Strains of the Meat Spoilage Bacterium Brochothrix thermosphacta Isolated from Ground Chicken.</title>
        <authorList>
            <person name="Paoli G.C."/>
            <person name="Wijey C."/>
            <person name="Chen C.-Y."/>
            <person name="Nguyen L."/>
            <person name="Yan X."/>
            <person name="Irwin P.L."/>
        </authorList>
    </citation>
    <scope>NUCLEOTIDE SEQUENCE [LARGE SCALE GENOMIC DNA]</scope>
    <source>
        <strain evidence="5 7">BI</strain>
    </source>
</reference>
<dbReference type="PRINTS" id="PR00111">
    <property type="entry name" value="ABHYDROLASE"/>
</dbReference>